<dbReference type="GO" id="GO:0003676">
    <property type="term" value="F:nucleic acid binding"/>
    <property type="evidence" value="ECO:0007669"/>
    <property type="project" value="InterPro"/>
</dbReference>
<evidence type="ECO:0000313" key="2">
    <source>
        <dbReference type="EMBL" id="RCV16929.1"/>
    </source>
</evidence>
<accession>A0A368QG64</accession>
<dbReference type="InterPro" id="IPR021790">
    <property type="entry name" value="PTBP1-like_RRM2"/>
</dbReference>
<dbReference type="InterPro" id="IPR012677">
    <property type="entry name" value="Nucleotide-bd_a/b_plait_sf"/>
</dbReference>
<dbReference type="InterPro" id="IPR035979">
    <property type="entry name" value="RBD_domain_sf"/>
</dbReference>
<evidence type="ECO:0000259" key="1">
    <source>
        <dbReference type="Pfam" id="PF11835"/>
    </source>
</evidence>
<dbReference type="AlphaFoldDB" id="A0A368QG64"/>
<gene>
    <name evidence="2" type="ORF">SETIT_3G177800v2</name>
</gene>
<reference evidence="2" key="1">
    <citation type="journal article" date="2012" name="Nat. Biotechnol.">
        <title>Reference genome sequence of the model plant Setaria.</title>
        <authorList>
            <person name="Bennetzen J.L."/>
            <person name="Schmutz J."/>
            <person name="Wang H."/>
            <person name="Percifield R."/>
            <person name="Hawkins J."/>
            <person name="Pontaroli A.C."/>
            <person name="Estep M."/>
            <person name="Feng L."/>
            <person name="Vaughn J.N."/>
            <person name="Grimwood J."/>
            <person name="Jenkins J."/>
            <person name="Barry K."/>
            <person name="Lindquist E."/>
            <person name="Hellsten U."/>
            <person name="Deshpande S."/>
            <person name="Wang X."/>
            <person name="Wu X."/>
            <person name="Mitros T."/>
            <person name="Triplett J."/>
            <person name="Yang X."/>
            <person name="Ye C.Y."/>
            <person name="Mauro-Herrera M."/>
            <person name="Wang L."/>
            <person name="Li P."/>
            <person name="Sharma M."/>
            <person name="Sharma R."/>
            <person name="Ronald P.C."/>
            <person name="Panaud O."/>
            <person name="Kellogg E.A."/>
            <person name="Brutnell T.P."/>
            <person name="Doust A.N."/>
            <person name="Tuskan G.A."/>
            <person name="Rokhsar D."/>
            <person name="Devos K.M."/>
        </authorList>
    </citation>
    <scope>NUCLEOTIDE SEQUENCE [LARGE SCALE GENOMIC DNA]</scope>
    <source>
        <strain evidence="2">Yugu1</strain>
    </source>
</reference>
<reference evidence="2" key="2">
    <citation type="submission" date="2015-07" db="EMBL/GenBank/DDBJ databases">
        <authorList>
            <person name="Noorani M."/>
        </authorList>
    </citation>
    <scope>NUCLEOTIDE SEQUENCE</scope>
    <source>
        <strain evidence="2">Yugu1</strain>
    </source>
</reference>
<dbReference type="Gene3D" id="3.30.70.330">
    <property type="match status" value="1"/>
</dbReference>
<dbReference type="Pfam" id="PF11835">
    <property type="entry name" value="RRM_8"/>
    <property type="match status" value="1"/>
</dbReference>
<sequence>MSSQLEATAGAVLRVTVTHMLYRVTEEVLPQVYNVYGADSVVVFARAGYVEALVGFLSGGDAEQARDTTHGRSTTIVVCWMFCSCRWPLMTAIQHHLAIQCHVDM</sequence>
<feature type="domain" description="PTBP1-like RNA recognition motif 2" evidence="1">
    <location>
        <begin position="1"/>
        <end position="73"/>
    </location>
</feature>
<organism evidence="2">
    <name type="scientific">Setaria italica</name>
    <name type="common">Foxtail millet</name>
    <name type="synonym">Panicum italicum</name>
    <dbReference type="NCBI Taxonomy" id="4555"/>
    <lineage>
        <taxon>Eukaryota</taxon>
        <taxon>Viridiplantae</taxon>
        <taxon>Streptophyta</taxon>
        <taxon>Embryophyta</taxon>
        <taxon>Tracheophyta</taxon>
        <taxon>Spermatophyta</taxon>
        <taxon>Magnoliopsida</taxon>
        <taxon>Liliopsida</taxon>
        <taxon>Poales</taxon>
        <taxon>Poaceae</taxon>
        <taxon>PACMAD clade</taxon>
        <taxon>Panicoideae</taxon>
        <taxon>Panicodae</taxon>
        <taxon>Paniceae</taxon>
        <taxon>Cenchrinae</taxon>
        <taxon>Setaria</taxon>
    </lineage>
</organism>
<dbReference type="STRING" id="4555.A0A368QG64"/>
<dbReference type="EMBL" id="CM003530">
    <property type="protein sequence ID" value="RCV16929.1"/>
    <property type="molecule type" value="Genomic_DNA"/>
</dbReference>
<dbReference type="OrthoDB" id="296632at2759"/>
<dbReference type="SUPFAM" id="SSF54928">
    <property type="entry name" value="RNA-binding domain, RBD"/>
    <property type="match status" value="1"/>
</dbReference>
<proteinExistence type="predicted"/>
<protein>
    <recommendedName>
        <fullName evidence="1">PTBP1-like RNA recognition motif 2 domain-containing protein</fullName>
    </recommendedName>
</protein>
<name>A0A368QG64_SETIT</name>